<proteinExistence type="predicted"/>
<evidence type="ECO:0000313" key="1">
    <source>
        <dbReference type="EMBL" id="NOU53021.1"/>
    </source>
</evidence>
<protein>
    <submittedName>
        <fullName evidence="1">Uncharacterized protein</fullName>
    </submittedName>
</protein>
<dbReference type="AlphaFoldDB" id="A0A849VN02"/>
<dbReference type="EMBL" id="JABBPG010000014">
    <property type="protein sequence ID" value="NOU53021.1"/>
    <property type="molecule type" value="Genomic_DNA"/>
</dbReference>
<gene>
    <name evidence="1" type="ORF">HG263_21185</name>
</gene>
<organism evidence="1 2">
    <name type="scientific">Pseudoalteromonas caenipelagi</name>
    <dbReference type="NCBI Taxonomy" id="2726988"/>
    <lineage>
        <taxon>Bacteria</taxon>
        <taxon>Pseudomonadati</taxon>
        <taxon>Pseudomonadota</taxon>
        <taxon>Gammaproteobacteria</taxon>
        <taxon>Alteromonadales</taxon>
        <taxon>Pseudoalteromonadaceae</taxon>
        <taxon>Pseudoalteromonas</taxon>
    </lineage>
</organism>
<reference evidence="1 2" key="1">
    <citation type="submission" date="2020-04" db="EMBL/GenBank/DDBJ databases">
        <title>Pseudoalteromonas caenipelagi sp. nov., isolated from a tidal flat.</title>
        <authorList>
            <person name="Park S."/>
            <person name="Yoon J.-H."/>
        </authorList>
    </citation>
    <scope>NUCLEOTIDE SEQUENCE [LARGE SCALE GENOMIC DNA]</scope>
    <source>
        <strain evidence="1 2">JBTF-M23</strain>
    </source>
</reference>
<name>A0A849VN02_9GAMM</name>
<dbReference type="RefSeq" id="WP_171628053.1">
    <property type="nucleotide sequence ID" value="NZ_JABBPG010000014.1"/>
</dbReference>
<accession>A0A849VN02</accession>
<dbReference type="Proteomes" id="UP000586305">
    <property type="component" value="Unassembled WGS sequence"/>
</dbReference>
<comment type="caution">
    <text evidence="1">The sequence shown here is derived from an EMBL/GenBank/DDBJ whole genome shotgun (WGS) entry which is preliminary data.</text>
</comment>
<sequence length="47" mass="5177">MLNSAAACSNTQANTVTIEPAKATFDWMSFLNRFGKLLALSHVTLYK</sequence>
<evidence type="ECO:0000313" key="2">
    <source>
        <dbReference type="Proteomes" id="UP000586305"/>
    </source>
</evidence>
<keyword evidence="2" id="KW-1185">Reference proteome</keyword>